<dbReference type="CDD" id="cd05907">
    <property type="entry name" value="VL_LC_FACS_like"/>
    <property type="match status" value="1"/>
</dbReference>
<sequence length="596" mass="65450">MTEAPPHGVSVTEARCLPALLAQREHDPGIAHRVKRLGLWQRIPWSAYARSVWALARQLIALGVEPGDRVAILSENRPEWLVADLAIQSAGGISVGIYTTNSAAGVRYVLAHSGAVGVILENAEQLEKWREVRASLPALRFAIALEPEGATDALAWDALMREAEALYARDPEPVAARVRALTPHDTALLMYTSGTTGNPKGVQLSHGNLLWSSASLTQALGYTARDEALSYLPLSHIVERNGAYAQLRAGFVISFVESLETFAQNLQEVRPTVLFAVPRVWEKLHARVELHMRENHTLKRALYSWALRAAHGPRRGAQRTLADLTVIHWLRLRLGLDRVRVAISGAAPISPSILLYFRALGLDLREGYGMTENSGLATIHQGEFRMGTVGTPFPGVEVRVAEDGEILTRSPGTFQGYWNDPEATAEAMAGDWLRTGDVGELDDAGHLRITDRKKDILITAGGKNIAPQKLENLLKASPFIGDAVVIGDGRKYLVALLVLDEDNVGRWATDKGVSYTTYTDLTRHPEVVKLIEGEVAAVNKGLARVETLKRFAILPKRLHFEDGEVTATMKVKRRAIAERYRDLIESLYEDAVGGRA</sequence>
<evidence type="ECO:0000259" key="5">
    <source>
        <dbReference type="Pfam" id="PF00501"/>
    </source>
</evidence>
<dbReference type="HOGENOM" id="CLU_000022_45_5_0"/>
<dbReference type="EMBL" id="CP002049">
    <property type="protein sequence ID" value="ADI13710.1"/>
    <property type="molecule type" value="Genomic_DNA"/>
</dbReference>
<evidence type="ECO:0000313" key="6">
    <source>
        <dbReference type="EMBL" id="ADI13710.1"/>
    </source>
</evidence>
<keyword evidence="3" id="KW-0443">Lipid metabolism</keyword>
<accession>D7CSU3</accession>
<evidence type="ECO:0000256" key="1">
    <source>
        <dbReference type="ARBA" id="ARBA00022598"/>
    </source>
</evidence>
<dbReference type="Proteomes" id="UP000000379">
    <property type="component" value="Chromosome"/>
</dbReference>
<evidence type="ECO:0000256" key="3">
    <source>
        <dbReference type="ARBA" id="ARBA00023098"/>
    </source>
</evidence>
<dbReference type="AlphaFoldDB" id="D7CSU3"/>
<dbReference type="InterPro" id="IPR045851">
    <property type="entry name" value="AMP-bd_C_sf"/>
</dbReference>
<dbReference type="Gene3D" id="3.30.300.30">
    <property type="match status" value="1"/>
</dbReference>
<keyword evidence="2" id="KW-0276">Fatty acid metabolism</keyword>
<dbReference type="SUPFAM" id="SSF56801">
    <property type="entry name" value="Acetyl-CoA synthetase-like"/>
    <property type="match status" value="1"/>
</dbReference>
<comment type="catalytic activity">
    <reaction evidence="4">
        <text>a long-chain fatty acid + ATP + CoA = a long-chain fatty acyl-CoA + AMP + diphosphate</text>
        <dbReference type="Rhea" id="RHEA:15421"/>
        <dbReference type="ChEBI" id="CHEBI:30616"/>
        <dbReference type="ChEBI" id="CHEBI:33019"/>
        <dbReference type="ChEBI" id="CHEBI:57287"/>
        <dbReference type="ChEBI" id="CHEBI:57560"/>
        <dbReference type="ChEBI" id="CHEBI:83139"/>
        <dbReference type="ChEBI" id="CHEBI:456215"/>
        <dbReference type="EC" id="6.2.1.3"/>
    </reaction>
    <physiologicalReaction direction="left-to-right" evidence="4">
        <dbReference type="Rhea" id="RHEA:15422"/>
    </physiologicalReaction>
</comment>
<dbReference type="GO" id="GO:0016020">
    <property type="term" value="C:membrane"/>
    <property type="evidence" value="ECO:0007669"/>
    <property type="project" value="TreeGrafter"/>
</dbReference>
<dbReference type="Gene3D" id="3.40.50.12780">
    <property type="entry name" value="N-terminal domain of ligase-like"/>
    <property type="match status" value="1"/>
</dbReference>
<keyword evidence="1 6" id="KW-0436">Ligase</keyword>
<dbReference type="PANTHER" id="PTHR43272">
    <property type="entry name" value="LONG-CHAIN-FATTY-ACID--COA LIGASE"/>
    <property type="match status" value="1"/>
</dbReference>
<keyword evidence="7" id="KW-1185">Reference proteome</keyword>
<dbReference type="Pfam" id="PF00501">
    <property type="entry name" value="AMP-binding"/>
    <property type="match status" value="1"/>
</dbReference>
<dbReference type="PROSITE" id="PS00455">
    <property type="entry name" value="AMP_BINDING"/>
    <property type="match status" value="1"/>
</dbReference>
<reference evidence="7" key="1">
    <citation type="submission" date="2010-05" db="EMBL/GenBank/DDBJ databases">
        <title>The complete genome of Truepera radiovictris DSM 17093.</title>
        <authorList>
            <consortium name="US DOE Joint Genome Institute (JGI-PGF)"/>
            <person name="Lucas S."/>
            <person name="Copeland A."/>
            <person name="Lapidus A."/>
            <person name="Glavina del Rio T."/>
            <person name="Dalin E."/>
            <person name="Tice H."/>
            <person name="Bruce D."/>
            <person name="Goodwin L."/>
            <person name="Pitluck S."/>
            <person name="Kyrpides N."/>
            <person name="Mavromatis K."/>
            <person name="Ovchinnikova G."/>
            <person name="Munk A.C."/>
            <person name="Detter J.C."/>
            <person name="Han C."/>
            <person name="Tapia R."/>
            <person name="Land M."/>
            <person name="Hauser L."/>
            <person name="Markowitz V."/>
            <person name="Cheng J.-F."/>
            <person name="Hugenholtz P."/>
            <person name="Woyke T."/>
            <person name="Wu D."/>
            <person name="Tindall B."/>
            <person name="Pomrenke H.G."/>
            <person name="Brambilla E."/>
            <person name="Klenk H.-P."/>
            <person name="Eisen J.A."/>
        </authorList>
    </citation>
    <scope>NUCLEOTIDE SEQUENCE [LARGE SCALE GENOMIC DNA]</scope>
    <source>
        <strain evidence="7">DSM 17093 / CIP 108686 / LMG 22925 / RQ-24</strain>
    </source>
</reference>
<dbReference type="InterPro" id="IPR020845">
    <property type="entry name" value="AMP-binding_CS"/>
</dbReference>
<dbReference type="InterPro" id="IPR000873">
    <property type="entry name" value="AMP-dep_synth/lig_dom"/>
</dbReference>
<evidence type="ECO:0000256" key="4">
    <source>
        <dbReference type="ARBA" id="ARBA00024484"/>
    </source>
</evidence>
<protein>
    <submittedName>
        <fullName evidence="6">AMP-dependent synthetase and ligase</fullName>
    </submittedName>
</protein>
<dbReference type="eggNOG" id="COG1022">
    <property type="taxonomic scope" value="Bacteria"/>
</dbReference>
<reference evidence="6 7" key="2">
    <citation type="journal article" date="2011" name="Stand. Genomic Sci.">
        <title>Complete genome sequence of Truepera radiovictrix type strain (RQ-24).</title>
        <authorList>
            <person name="Ivanova N."/>
            <person name="Rohde C."/>
            <person name="Munk C."/>
            <person name="Nolan M."/>
            <person name="Lucas S."/>
            <person name="Del Rio T.G."/>
            <person name="Tice H."/>
            <person name="Deshpande S."/>
            <person name="Cheng J.F."/>
            <person name="Tapia R."/>
            <person name="Han C."/>
            <person name="Goodwin L."/>
            <person name="Pitluck S."/>
            <person name="Liolios K."/>
            <person name="Mavromatis K."/>
            <person name="Mikhailova N."/>
            <person name="Pati A."/>
            <person name="Chen A."/>
            <person name="Palaniappan K."/>
            <person name="Land M."/>
            <person name="Hauser L."/>
            <person name="Chang Y.J."/>
            <person name="Jeffries C.D."/>
            <person name="Brambilla E."/>
            <person name="Rohde M."/>
            <person name="Goker M."/>
            <person name="Tindall B.J."/>
            <person name="Woyke T."/>
            <person name="Bristow J."/>
            <person name="Eisen J.A."/>
            <person name="Markowitz V."/>
            <person name="Hugenholtz P."/>
            <person name="Kyrpides N.C."/>
            <person name="Klenk H.P."/>
            <person name="Lapidus A."/>
        </authorList>
    </citation>
    <scope>NUCLEOTIDE SEQUENCE [LARGE SCALE GENOMIC DNA]</scope>
    <source>
        <strain evidence="7">DSM 17093 / CIP 108686 / LMG 22925 / RQ-24</strain>
    </source>
</reference>
<evidence type="ECO:0000313" key="7">
    <source>
        <dbReference type="Proteomes" id="UP000000379"/>
    </source>
</evidence>
<proteinExistence type="predicted"/>
<dbReference type="PANTHER" id="PTHR43272:SF32">
    <property type="entry name" value="AMP-DEPENDENT SYNTHETASE_LIGASE DOMAIN-CONTAINING PROTEIN"/>
    <property type="match status" value="1"/>
</dbReference>
<name>D7CSU3_TRURR</name>
<dbReference type="InterPro" id="IPR042099">
    <property type="entry name" value="ANL_N_sf"/>
</dbReference>
<evidence type="ECO:0000256" key="2">
    <source>
        <dbReference type="ARBA" id="ARBA00022832"/>
    </source>
</evidence>
<organism evidence="6 7">
    <name type="scientific">Truepera radiovictrix (strain DSM 17093 / CIP 108686 / LMG 22925 / RQ-24)</name>
    <dbReference type="NCBI Taxonomy" id="649638"/>
    <lineage>
        <taxon>Bacteria</taxon>
        <taxon>Thermotogati</taxon>
        <taxon>Deinococcota</taxon>
        <taxon>Deinococci</taxon>
        <taxon>Trueperales</taxon>
        <taxon>Trueperaceae</taxon>
        <taxon>Truepera</taxon>
    </lineage>
</organism>
<dbReference type="Pfam" id="PF23562">
    <property type="entry name" value="AMP-binding_C_3"/>
    <property type="match status" value="1"/>
</dbReference>
<feature type="domain" description="AMP-dependent synthetase/ligase" evidence="5">
    <location>
        <begin position="38"/>
        <end position="418"/>
    </location>
</feature>
<dbReference type="STRING" id="649638.Trad_0574"/>
<dbReference type="GO" id="GO:0004467">
    <property type="term" value="F:long-chain fatty acid-CoA ligase activity"/>
    <property type="evidence" value="ECO:0007669"/>
    <property type="project" value="UniProtKB-EC"/>
</dbReference>
<dbReference type="KEGG" id="tra:Trad_0574"/>
<gene>
    <name evidence="6" type="ordered locus">Trad_0574</name>
</gene>